<comment type="caution">
    <text evidence="3">The sequence shown here is derived from an EMBL/GenBank/DDBJ whole genome shotgun (WGS) entry which is preliminary data.</text>
</comment>
<dbReference type="PROSITE" id="PS50076">
    <property type="entry name" value="DNAJ_2"/>
    <property type="match status" value="1"/>
</dbReference>
<dbReference type="Pfam" id="PF23551">
    <property type="entry name" value="Zn_ribbon_20"/>
    <property type="match status" value="1"/>
</dbReference>
<feature type="compositionally biased region" description="Basic and acidic residues" evidence="1">
    <location>
        <begin position="836"/>
        <end position="853"/>
    </location>
</feature>
<dbReference type="PANTHER" id="PTHR45089">
    <property type="entry name" value="DNAJ HEAT SHOCK AMINO-TERMINAL DOMAIN PROTEIN-RELATED"/>
    <property type="match status" value="1"/>
</dbReference>
<dbReference type="Pfam" id="PF00226">
    <property type="entry name" value="DnaJ"/>
    <property type="match status" value="1"/>
</dbReference>
<dbReference type="Proteomes" id="UP001293593">
    <property type="component" value="Unassembled WGS sequence"/>
</dbReference>
<evidence type="ECO:0000259" key="2">
    <source>
        <dbReference type="PROSITE" id="PS50076"/>
    </source>
</evidence>
<dbReference type="EMBL" id="JAWXYG010000012">
    <property type="protein sequence ID" value="KAK4256970.1"/>
    <property type="molecule type" value="Genomic_DNA"/>
</dbReference>
<evidence type="ECO:0000256" key="1">
    <source>
        <dbReference type="SAM" id="MobiDB-lite"/>
    </source>
</evidence>
<feature type="compositionally biased region" description="Polar residues" evidence="1">
    <location>
        <begin position="826"/>
        <end position="835"/>
    </location>
</feature>
<evidence type="ECO:0000313" key="4">
    <source>
        <dbReference type="Proteomes" id="UP001293593"/>
    </source>
</evidence>
<feature type="compositionally biased region" description="Basic and acidic residues" evidence="1">
    <location>
        <begin position="863"/>
        <end position="897"/>
    </location>
</feature>
<feature type="domain" description="J" evidence="2">
    <location>
        <begin position="67"/>
        <end position="131"/>
    </location>
</feature>
<dbReference type="PRINTS" id="PR00625">
    <property type="entry name" value="JDOMAIN"/>
</dbReference>
<accession>A0AAE1JSS3</accession>
<feature type="compositionally biased region" description="Basic and acidic residues" evidence="1">
    <location>
        <begin position="714"/>
        <end position="723"/>
    </location>
</feature>
<protein>
    <recommendedName>
        <fullName evidence="2">J domain-containing protein</fullName>
    </recommendedName>
</protein>
<proteinExistence type="predicted"/>
<dbReference type="SMART" id="SM00271">
    <property type="entry name" value="DnaJ"/>
    <property type="match status" value="1"/>
</dbReference>
<evidence type="ECO:0000313" key="3">
    <source>
        <dbReference type="EMBL" id="KAK4256970.1"/>
    </source>
</evidence>
<feature type="region of interest" description="Disordered" evidence="1">
    <location>
        <begin position="703"/>
        <end position="897"/>
    </location>
</feature>
<dbReference type="PANTHER" id="PTHR45089:SF42">
    <property type="entry name" value="J DOMAIN-CONTAINING PROTEIN"/>
    <property type="match status" value="1"/>
</dbReference>
<dbReference type="InterPro" id="IPR024593">
    <property type="entry name" value="DUF3444"/>
</dbReference>
<dbReference type="Pfam" id="PF11926">
    <property type="entry name" value="DUF3444"/>
    <property type="match status" value="2"/>
</dbReference>
<feature type="compositionally biased region" description="Basic and acidic residues" evidence="1">
    <location>
        <begin position="424"/>
        <end position="450"/>
    </location>
</feature>
<keyword evidence="4" id="KW-1185">Reference proteome</keyword>
<dbReference type="AlphaFoldDB" id="A0AAE1JSS3"/>
<dbReference type="SUPFAM" id="SSF46565">
    <property type="entry name" value="Chaperone J-domain"/>
    <property type="match status" value="1"/>
</dbReference>
<dbReference type="Gene3D" id="1.10.287.110">
    <property type="entry name" value="DnaJ domain"/>
    <property type="match status" value="1"/>
</dbReference>
<sequence>MECNRDEALRAKQIAESRMQIGDFVGALKFATRAQKLFPEIENIVHILTVCEVHCAAQKKLSGSEMDWYGILQIEQLADEATIKKQFRKLALLLHPDKNKFSGAEAAFKLIGEANRLLSDQEKRKLYDMKCRSFMRTVSSRPPYYHSNGSAFAQKHDVQARNHQNYSQSTGWSSYQQAAQRTFWTSCSHCKTRYEYYRTVLNATLRCQQCSRSFVARELGLQHDPPEYQWTSDQQEYPNVESMAKHSYGVDGQRNGEKGDDGNVAAGRAKVDVRTSKPASPKAREFYSSTNIGSKRNRESVPYPRESCKTENGNSVKDANVQGGGIDPSGPWAEMLSRRSSRQKKDVSYSQTPCDDDFESPSKRRRRNGSSSNIAMGKREVPASGGFCKQDHSAGSVGGLGGENGEKSNKVSDLPEEFLLQKRSKTEQSHVHRKEPSKSSVDDTNPKADHYPPSNSGTPSIPDIISCPDPDFSDFEKDRADNCFAKDQFWAIYDPSDSMPRFYALVKKVLSPGFKLRITWLEADPYDKGEIDWQNAELPVGCGKFRLGNSQEIEDRDMFSHQMHTIKGIGRGRRYMVYPGKGETWAIFKDWDIKWSSNPEKYCKYEYEYVEILSDFTENIGIEVAYLRKLEGFVCLFQQFERNGTSFFCVPPNELYRFSHRVPSFKMTGDERDCVPCGSFELDPAGLPVDLFGVGNTSDVNMGDEMSDAGVKSSDCKSSEQKVENVMSNENGHGSKANRSDDVERASSILRRSPRGLNRKDMNDGAVNRSQNVTRENGSKDLGGMDFSQPDGTDEHSHEGMHKTNDVQKASSIVRKSPRGLKSRSMENGQVNESQHMTREDGSKYAGCKHDSQPEGIAVEDQAGERVKTSKKHEKNDCGREGLNVRRSPRDLSKKKAQVDANQCITGKLSREHSDANKKMKDNWFSESFGGVCRPFTVDMFQCGQMWALYGDKDRMPDIYAQIKKIDFAPDIRLHVAFLEPCSLPKGITGMVACGTFMVKNAKTHAVDISTFCHQLKIEPREDNRYEIYPRKGEIWALYKNQRGGSTDSNQVRGDCHMVEVLEDDNESLKVAVLVRLNDSRPIYKTPRNQRSKSVMINVRRADAYRFSHRIPAIKHTGDGDTHLKGCWELDPSSVPGFVINLD</sequence>
<feature type="region of interest" description="Disordered" evidence="1">
    <location>
        <begin position="249"/>
        <end position="466"/>
    </location>
</feature>
<organism evidence="3 4">
    <name type="scientific">Acacia crassicarpa</name>
    <name type="common">northern wattle</name>
    <dbReference type="NCBI Taxonomy" id="499986"/>
    <lineage>
        <taxon>Eukaryota</taxon>
        <taxon>Viridiplantae</taxon>
        <taxon>Streptophyta</taxon>
        <taxon>Embryophyta</taxon>
        <taxon>Tracheophyta</taxon>
        <taxon>Spermatophyta</taxon>
        <taxon>Magnoliopsida</taxon>
        <taxon>eudicotyledons</taxon>
        <taxon>Gunneridae</taxon>
        <taxon>Pentapetalae</taxon>
        <taxon>rosids</taxon>
        <taxon>fabids</taxon>
        <taxon>Fabales</taxon>
        <taxon>Fabaceae</taxon>
        <taxon>Caesalpinioideae</taxon>
        <taxon>mimosoid clade</taxon>
        <taxon>Acacieae</taxon>
        <taxon>Acacia</taxon>
    </lineage>
</organism>
<name>A0AAE1JSS3_9FABA</name>
<feature type="compositionally biased region" description="Basic and acidic residues" evidence="1">
    <location>
        <begin position="793"/>
        <end position="806"/>
    </location>
</feature>
<dbReference type="InterPro" id="IPR001623">
    <property type="entry name" value="DnaJ_domain"/>
</dbReference>
<dbReference type="CDD" id="cd06257">
    <property type="entry name" value="DnaJ"/>
    <property type="match status" value="1"/>
</dbReference>
<gene>
    <name evidence="3" type="ORF">QN277_006623</name>
</gene>
<dbReference type="InterPro" id="IPR056988">
    <property type="entry name" value="Zn_ribbon_pln"/>
</dbReference>
<dbReference type="InterPro" id="IPR036869">
    <property type="entry name" value="J_dom_sf"/>
</dbReference>
<reference evidence="3" key="1">
    <citation type="submission" date="2023-10" db="EMBL/GenBank/DDBJ databases">
        <title>Chromosome-level genome of the transformable northern wattle, Acacia crassicarpa.</title>
        <authorList>
            <person name="Massaro I."/>
            <person name="Sinha N.R."/>
            <person name="Poethig S."/>
            <person name="Leichty A.R."/>
        </authorList>
    </citation>
    <scope>NUCLEOTIDE SEQUENCE</scope>
    <source>
        <strain evidence="3">Acra3RX</strain>
        <tissue evidence="3">Leaf</tissue>
    </source>
</reference>